<evidence type="ECO:0008006" key="7">
    <source>
        <dbReference type="Google" id="ProtNLM"/>
    </source>
</evidence>
<dbReference type="PANTHER" id="PTHR11136:SF0">
    <property type="entry name" value="DIHYDROFOLATE SYNTHETASE-RELATED"/>
    <property type="match status" value="1"/>
</dbReference>
<accession>A0A4R4ZZB8</accession>
<dbReference type="OrthoDB" id="4961544at2"/>
<name>A0A4R4ZZB8_9ACTN</name>
<dbReference type="RefSeq" id="WP_131902965.1">
    <property type="nucleotide sequence ID" value="NZ_SMKU01000430.1"/>
</dbReference>
<evidence type="ECO:0000256" key="2">
    <source>
        <dbReference type="ARBA" id="ARBA00022598"/>
    </source>
</evidence>
<dbReference type="Proteomes" id="UP000294513">
    <property type="component" value="Unassembled WGS sequence"/>
</dbReference>
<evidence type="ECO:0000256" key="3">
    <source>
        <dbReference type="ARBA" id="ARBA00022741"/>
    </source>
</evidence>
<comment type="caution">
    <text evidence="5">The sequence shown here is derived from an EMBL/GenBank/DDBJ whole genome shotgun (WGS) entry which is preliminary data.</text>
</comment>
<keyword evidence="2" id="KW-0436">Ligase</keyword>
<evidence type="ECO:0000256" key="1">
    <source>
        <dbReference type="ARBA" id="ARBA00008276"/>
    </source>
</evidence>
<dbReference type="PANTHER" id="PTHR11136">
    <property type="entry name" value="FOLYLPOLYGLUTAMATE SYNTHASE-RELATED"/>
    <property type="match status" value="1"/>
</dbReference>
<reference evidence="5 6" key="1">
    <citation type="submission" date="2019-03" db="EMBL/GenBank/DDBJ databases">
        <title>Draft genome sequences of novel Actinobacteria.</title>
        <authorList>
            <person name="Sahin N."/>
            <person name="Ay H."/>
            <person name="Saygin H."/>
        </authorList>
    </citation>
    <scope>NUCLEOTIDE SEQUENCE [LARGE SCALE GENOMIC DNA]</scope>
    <source>
        <strain evidence="5 6">H3C3</strain>
    </source>
</reference>
<evidence type="ECO:0000256" key="4">
    <source>
        <dbReference type="ARBA" id="ARBA00022840"/>
    </source>
</evidence>
<keyword evidence="4" id="KW-0067">ATP-binding</keyword>
<keyword evidence="6" id="KW-1185">Reference proteome</keyword>
<evidence type="ECO:0000313" key="6">
    <source>
        <dbReference type="Proteomes" id="UP000294513"/>
    </source>
</evidence>
<dbReference type="Gene3D" id="3.40.1190.10">
    <property type="entry name" value="Mur-like, catalytic domain"/>
    <property type="match status" value="1"/>
</dbReference>
<dbReference type="InterPro" id="IPR001645">
    <property type="entry name" value="Folylpolyglutamate_synth"/>
</dbReference>
<comment type="similarity">
    <text evidence="1">Belongs to the folylpolyglutamate synthase family.</text>
</comment>
<dbReference type="EMBL" id="SMKU01000430">
    <property type="protein sequence ID" value="TDD64808.1"/>
    <property type="molecule type" value="Genomic_DNA"/>
</dbReference>
<dbReference type="SUPFAM" id="SSF53623">
    <property type="entry name" value="MurD-like peptide ligases, catalytic domain"/>
    <property type="match status" value="1"/>
</dbReference>
<dbReference type="InterPro" id="IPR036565">
    <property type="entry name" value="Mur-like_cat_sf"/>
</dbReference>
<sequence length="438" mass="44697">MGQVNADEVFFREWEGRAPGESRSLARARALAEILGVLSPDDFPGDCPDDFPGDCPDDSPGVPVLTVVGSKGKGTAATFASAFLAAAGLRVCTVTSPGLRDSRDRIRVDGQAVSWDELASLGGRLGRARAALPPSGGYLSPSGLFTLAGVLHARETGADVIILEAGMGGRSDEASLFPPDVAALTPVFLEHAGILGDTAADIALEKLGVAGARTRTVLSAPQSPEVAGVLAGQVEYVPPGGSGLPSDLLPMGLGRVSAELGLAAARRLLGILELPAGAGEPPAGRLRDVLSSITLPGRLSWHDVPGTATTLLVDSAVDRTGVAAALAAARDRWGTVDHAVVCLPDHKDLDGAITELGDLPVTFVRLPLPHLRFTRALPPAWDVVGSGAVTPGSLATLGHRLVVLGTVYFTGLVLDAVDADTGRLFSASASPRPGGCGA</sequence>
<protein>
    <recommendedName>
        <fullName evidence="7">Mur ligase central domain-containing protein</fullName>
    </recommendedName>
</protein>
<dbReference type="GO" id="GO:0004326">
    <property type="term" value="F:tetrahydrofolylpolyglutamate synthase activity"/>
    <property type="evidence" value="ECO:0007669"/>
    <property type="project" value="InterPro"/>
</dbReference>
<dbReference type="GO" id="GO:0005524">
    <property type="term" value="F:ATP binding"/>
    <property type="evidence" value="ECO:0007669"/>
    <property type="project" value="UniProtKB-KW"/>
</dbReference>
<dbReference type="GO" id="GO:0008841">
    <property type="term" value="F:dihydrofolate synthase activity"/>
    <property type="evidence" value="ECO:0007669"/>
    <property type="project" value="TreeGrafter"/>
</dbReference>
<dbReference type="AlphaFoldDB" id="A0A4R4ZZB8"/>
<organism evidence="5 6">
    <name type="scientific">Actinomadura rubrisoli</name>
    <dbReference type="NCBI Taxonomy" id="2530368"/>
    <lineage>
        <taxon>Bacteria</taxon>
        <taxon>Bacillati</taxon>
        <taxon>Actinomycetota</taxon>
        <taxon>Actinomycetes</taxon>
        <taxon>Streptosporangiales</taxon>
        <taxon>Thermomonosporaceae</taxon>
        <taxon>Actinomadura</taxon>
    </lineage>
</organism>
<dbReference type="GO" id="GO:0005737">
    <property type="term" value="C:cytoplasm"/>
    <property type="evidence" value="ECO:0007669"/>
    <property type="project" value="TreeGrafter"/>
</dbReference>
<evidence type="ECO:0000313" key="5">
    <source>
        <dbReference type="EMBL" id="TDD64808.1"/>
    </source>
</evidence>
<gene>
    <name evidence="5" type="ORF">E1298_42015</name>
</gene>
<proteinExistence type="inferred from homology"/>
<keyword evidence="3" id="KW-0547">Nucleotide-binding</keyword>